<evidence type="ECO:0000259" key="8">
    <source>
        <dbReference type="Pfam" id="PF01618"/>
    </source>
</evidence>
<comment type="similarity">
    <text evidence="6">Belongs to the exbB/tolQ family.</text>
</comment>
<evidence type="ECO:0000313" key="9">
    <source>
        <dbReference type="EMBL" id="MFD2097384.1"/>
    </source>
</evidence>
<keyword evidence="3 7" id="KW-0812">Transmembrane</keyword>
<dbReference type="Proteomes" id="UP001597380">
    <property type="component" value="Unassembled WGS sequence"/>
</dbReference>
<dbReference type="RefSeq" id="WP_345340547.1">
    <property type="nucleotide sequence ID" value="NZ_BAABLI010000015.1"/>
</dbReference>
<feature type="domain" description="MotA/TolQ/ExbB proton channel" evidence="8">
    <location>
        <begin position="127"/>
        <end position="227"/>
    </location>
</feature>
<evidence type="ECO:0000313" key="10">
    <source>
        <dbReference type="Proteomes" id="UP001597380"/>
    </source>
</evidence>
<feature type="transmembrane region" description="Helical" evidence="7">
    <location>
        <begin position="197"/>
        <end position="219"/>
    </location>
</feature>
<evidence type="ECO:0000256" key="3">
    <source>
        <dbReference type="ARBA" id="ARBA00022692"/>
    </source>
</evidence>
<dbReference type="EMBL" id="JBHUHT010000017">
    <property type="protein sequence ID" value="MFD2097384.1"/>
    <property type="molecule type" value="Genomic_DNA"/>
</dbReference>
<evidence type="ECO:0000256" key="1">
    <source>
        <dbReference type="ARBA" id="ARBA00004651"/>
    </source>
</evidence>
<comment type="subcellular location">
    <subcellularLocation>
        <location evidence="1">Cell membrane</location>
        <topology evidence="1">Multi-pass membrane protein</topology>
    </subcellularLocation>
    <subcellularLocation>
        <location evidence="6">Membrane</location>
        <topology evidence="6">Multi-pass membrane protein</topology>
    </subcellularLocation>
</comment>
<comment type="caution">
    <text evidence="9">The sequence shown here is derived from an EMBL/GenBank/DDBJ whole genome shotgun (WGS) entry which is preliminary data.</text>
</comment>
<organism evidence="9 10">
    <name type="scientific">Corallincola platygyrae</name>
    <dbReference type="NCBI Taxonomy" id="1193278"/>
    <lineage>
        <taxon>Bacteria</taxon>
        <taxon>Pseudomonadati</taxon>
        <taxon>Pseudomonadota</taxon>
        <taxon>Gammaproteobacteria</taxon>
        <taxon>Alteromonadales</taxon>
        <taxon>Psychromonadaceae</taxon>
        <taxon>Corallincola</taxon>
    </lineage>
</organism>
<sequence length="252" mass="28442">MKRKEYWLYCCGAAVVILTLLSFTLPPESSIAGFLLDRNSRMLPYPFTIPVLMWLVFAFGMAELWFRLDAASEEERQLSLQLLPEDEQTMLLGRDLGALYSRLQTIAPDCFLPRLLRRVILQFQSSGSLSQANTIFNSSLELYQHEIDLRYNIVRYISWLIPTLGFIGTVVGIALALADAGAAPKFDDPELLKQVTLSLGLAFYTTLLALLMSAILVLVTHVAQGREERALNLSGQYCLDNLINRLYERQGE</sequence>
<accession>A0ABW4XU76</accession>
<dbReference type="InterPro" id="IPR002898">
    <property type="entry name" value="MotA_ExbB_proton_chnl"/>
</dbReference>
<evidence type="ECO:0000256" key="4">
    <source>
        <dbReference type="ARBA" id="ARBA00022989"/>
    </source>
</evidence>
<name>A0ABW4XU76_9GAMM</name>
<keyword evidence="10" id="KW-1185">Reference proteome</keyword>
<protein>
    <submittedName>
        <fullName evidence="9">MotA/TolQ/ExbB proton channel family protein</fullName>
    </submittedName>
</protein>
<keyword evidence="4 7" id="KW-1133">Transmembrane helix</keyword>
<evidence type="ECO:0000256" key="7">
    <source>
        <dbReference type="SAM" id="Phobius"/>
    </source>
</evidence>
<keyword evidence="6" id="KW-0653">Protein transport</keyword>
<keyword evidence="5 7" id="KW-0472">Membrane</keyword>
<proteinExistence type="inferred from homology"/>
<reference evidence="10" key="1">
    <citation type="journal article" date="2019" name="Int. J. Syst. Evol. Microbiol.">
        <title>The Global Catalogue of Microorganisms (GCM) 10K type strain sequencing project: providing services to taxonomists for standard genome sequencing and annotation.</title>
        <authorList>
            <consortium name="The Broad Institute Genomics Platform"/>
            <consortium name="The Broad Institute Genome Sequencing Center for Infectious Disease"/>
            <person name="Wu L."/>
            <person name="Ma J."/>
        </authorList>
    </citation>
    <scope>NUCLEOTIDE SEQUENCE [LARGE SCALE GENOMIC DNA]</scope>
    <source>
        <strain evidence="10">CGMCC 1.10992</strain>
    </source>
</reference>
<evidence type="ECO:0000256" key="6">
    <source>
        <dbReference type="RuleBase" id="RU004057"/>
    </source>
</evidence>
<keyword evidence="2" id="KW-1003">Cell membrane</keyword>
<feature type="transmembrane region" description="Helical" evidence="7">
    <location>
        <begin position="45"/>
        <end position="66"/>
    </location>
</feature>
<keyword evidence="6" id="KW-0813">Transport</keyword>
<feature type="transmembrane region" description="Helical" evidence="7">
    <location>
        <begin position="7"/>
        <end position="25"/>
    </location>
</feature>
<evidence type="ECO:0000256" key="5">
    <source>
        <dbReference type="ARBA" id="ARBA00023136"/>
    </source>
</evidence>
<dbReference type="Pfam" id="PF01618">
    <property type="entry name" value="MotA_ExbB"/>
    <property type="match status" value="1"/>
</dbReference>
<gene>
    <name evidence="9" type="ORF">ACFSJ3_15405</name>
</gene>
<feature type="transmembrane region" description="Helical" evidence="7">
    <location>
        <begin position="156"/>
        <end position="177"/>
    </location>
</feature>
<evidence type="ECO:0000256" key="2">
    <source>
        <dbReference type="ARBA" id="ARBA00022475"/>
    </source>
</evidence>